<accession>A0A1F7U6X3</accession>
<dbReference type="STRING" id="1802391.A3D72_02825"/>
<sequence>MPSSIANDPISVLVAFRGGTVKPWKFRWGNRMFEVKRVNLIHGSREGRSRVFTFSCSDDANFWKLRFDTESLEWRLVEYATE</sequence>
<name>A0A1F7U6X3_9BACT</name>
<reference evidence="1 2" key="1">
    <citation type="journal article" date="2016" name="Nat. Commun.">
        <title>Thousands of microbial genomes shed light on interconnected biogeochemical processes in an aquifer system.</title>
        <authorList>
            <person name="Anantharaman K."/>
            <person name="Brown C.T."/>
            <person name="Hug L.A."/>
            <person name="Sharon I."/>
            <person name="Castelle C.J."/>
            <person name="Probst A.J."/>
            <person name="Thomas B.C."/>
            <person name="Singh A."/>
            <person name="Wilkins M.J."/>
            <person name="Karaoz U."/>
            <person name="Brodie E.L."/>
            <person name="Williams K.H."/>
            <person name="Hubbard S.S."/>
            <person name="Banfield J.F."/>
        </authorList>
    </citation>
    <scope>NUCLEOTIDE SEQUENCE [LARGE SCALE GENOMIC DNA]</scope>
</reference>
<gene>
    <name evidence="1" type="ORF">A3D72_02825</name>
</gene>
<evidence type="ECO:0000313" key="1">
    <source>
        <dbReference type="EMBL" id="OGL73504.1"/>
    </source>
</evidence>
<proteinExistence type="predicted"/>
<dbReference type="Proteomes" id="UP000176303">
    <property type="component" value="Unassembled WGS sequence"/>
</dbReference>
<dbReference type="EMBL" id="MGDZ01000029">
    <property type="protein sequence ID" value="OGL73504.1"/>
    <property type="molecule type" value="Genomic_DNA"/>
</dbReference>
<evidence type="ECO:0000313" key="2">
    <source>
        <dbReference type="Proteomes" id="UP000176303"/>
    </source>
</evidence>
<organism evidence="1 2">
    <name type="scientific">Candidatus Uhrbacteria bacterium RIFCSPHIGHO2_02_FULL_57_19</name>
    <dbReference type="NCBI Taxonomy" id="1802391"/>
    <lineage>
        <taxon>Bacteria</taxon>
        <taxon>Candidatus Uhriibacteriota</taxon>
    </lineage>
</organism>
<protein>
    <submittedName>
        <fullName evidence="1">Uncharacterized protein</fullName>
    </submittedName>
</protein>
<dbReference type="AlphaFoldDB" id="A0A1F7U6X3"/>
<comment type="caution">
    <text evidence="1">The sequence shown here is derived from an EMBL/GenBank/DDBJ whole genome shotgun (WGS) entry which is preliminary data.</text>
</comment>